<feature type="compositionally biased region" description="Polar residues" evidence="1">
    <location>
        <begin position="86"/>
        <end position="95"/>
    </location>
</feature>
<gene>
    <name evidence="2" type="ORF">MSEN_36250</name>
</gene>
<accession>A0A7I9XPK0</accession>
<proteinExistence type="predicted"/>
<protein>
    <submittedName>
        <fullName evidence="2">Uncharacterized protein</fullName>
    </submittedName>
</protein>
<name>A0A7I9XPK0_9MYCO</name>
<reference evidence="2 3" key="1">
    <citation type="journal article" date="2019" name="Emerg. Microbes Infect.">
        <title>Comprehensive subspecies identification of 175 nontuberculous mycobacteria species based on 7547 genomic profiles.</title>
        <authorList>
            <person name="Matsumoto Y."/>
            <person name="Kinjo T."/>
            <person name="Motooka D."/>
            <person name="Nabeya D."/>
            <person name="Jung N."/>
            <person name="Uechi K."/>
            <person name="Horii T."/>
            <person name="Iida T."/>
            <person name="Fujita J."/>
            <person name="Nakamura S."/>
        </authorList>
    </citation>
    <scope>NUCLEOTIDE SEQUENCE [LARGE SCALE GENOMIC DNA]</scope>
    <source>
        <strain evidence="2 3">JCM 16017</strain>
    </source>
</reference>
<feature type="compositionally biased region" description="Low complexity" evidence="1">
    <location>
        <begin position="15"/>
        <end position="25"/>
    </location>
</feature>
<feature type="compositionally biased region" description="Polar residues" evidence="1">
    <location>
        <begin position="45"/>
        <end position="59"/>
    </location>
</feature>
<evidence type="ECO:0000256" key="1">
    <source>
        <dbReference type="SAM" id="MobiDB-lite"/>
    </source>
</evidence>
<sequence length="154" mass="14304">MAAPAAHADFDDLLDPLLGAGADPDWGGLPPDSADIGDLGVLQDPLSQLDQLFHDSSSPADGPAESAPGAPTNDPSDSTEGDEHSSASGGSNNLPSLPKFGMPGSGSGGSGGGPGGGSGGGPGGSGGSNPGAAKTKANTSSAGGAAVVPPAPQP</sequence>
<evidence type="ECO:0000313" key="2">
    <source>
        <dbReference type="EMBL" id="GFG71905.1"/>
    </source>
</evidence>
<feature type="region of interest" description="Disordered" evidence="1">
    <location>
        <begin position="14"/>
        <end position="154"/>
    </location>
</feature>
<dbReference type="Proteomes" id="UP000465263">
    <property type="component" value="Unassembled WGS sequence"/>
</dbReference>
<evidence type="ECO:0000313" key="3">
    <source>
        <dbReference type="Proteomes" id="UP000465263"/>
    </source>
</evidence>
<feature type="compositionally biased region" description="Gly residues" evidence="1">
    <location>
        <begin position="103"/>
        <end position="129"/>
    </location>
</feature>
<comment type="caution">
    <text evidence="2">The sequence shown here is derived from an EMBL/GenBank/DDBJ whole genome shotgun (WGS) entry which is preliminary data.</text>
</comment>
<dbReference type="AlphaFoldDB" id="A0A7I9XPK0"/>
<organism evidence="2 3">
    <name type="scientific">Mycolicibacter senuensis</name>
    <dbReference type="NCBI Taxonomy" id="386913"/>
    <lineage>
        <taxon>Bacteria</taxon>
        <taxon>Bacillati</taxon>
        <taxon>Actinomycetota</taxon>
        <taxon>Actinomycetes</taxon>
        <taxon>Mycobacteriales</taxon>
        <taxon>Mycobacteriaceae</taxon>
        <taxon>Mycolicibacter</taxon>
    </lineage>
</organism>
<keyword evidence="3" id="KW-1185">Reference proteome</keyword>
<dbReference type="EMBL" id="BLKV01000002">
    <property type="protein sequence ID" value="GFG71905.1"/>
    <property type="molecule type" value="Genomic_DNA"/>
</dbReference>